<accession>A0AAJ5W1H7</accession>
<dbReference type="InterPro" id="IPR036653">
    <property type="entry name" value="CinA-like_C"/>
</dbReference>
<dbReference type="NCBIfam" id="TIGR00199">
    <property type="entry name" value="PncC_domain"/>
    <property type="match status" value="1"/>
</dbReference>
<proteinExistence type="predicted"/>
<feature type="domain" description="CinA C-terminal" evidence="1">
    <location>
        <begin position="32"/>
        <end position="182"/>
    </location>
</feature>
<reference evidence="2" key="1">
    <citation type="submission" date="2023-03" db="EMBL/GenBank/DDBJ databases">
        <title>Andean soil-derived lignocellulolytic bacterial consortium as a source of novel taxa and putative plastic-active enzymes.</title>
        <authorList>
            <person name="Diaz-Garcia L."/>
            <person name="Chuvochina M."/>
            <person name="Feuerriegel G."/>
            <person name="Bunk B."/>
            <person name="Sproer C."/>
            <person name="Streit W.R."/>
            <person name="Rodriguez L.M."/>
            <person name="Overmann J."/>
            <person name="Jimenez D.J."/>
        </authorList>
    </citation>
    <scope>NUCLEOTIDE SEQUENCE</scope>
    <source>
        <strain evidence="2">MAG 4610</strain>
    </source>
</reference>
<dbReference type="Gene3D" id="3.90.950.20">
    <property type="entry name" value="CinA-like"/>
    <property type="match status" value="1"/>
</dbReference>
<dbReference type="EMBL" id="CP119321">
    <property type="protein sequence ID" value="WEK14022.1"/>
    <property type="molecule type" value="Genomic_DNA"/>
</dbReference>
<name>A0AAJ5W1H7_9MICO</name>
<evidence type="ECO:0000313" key="3">
    <source>
        <dbReference type="Proteomes" id="UP001213972"/>
    </source>
</evidence>
<dbReference type="InterPro" id="IPR008136">
    <property type="entry name" value="CinA_C"/>
</dbReference>
<dbReference type="SUPFAM" id="SSF142433">
    <property type="entry name" value="CinA-like"/>
    <property type="match status" value="1"/>
</dbReference>
<protein>
    <submittedName>
        <fullName evidence="2">CinA family protein</fullName>
    </submittedName>
</protein>
<sequence>MTTRREARAARQAGEVDDVEATLVSHGRPSDAERLVNRLKELGWTLGVAESLTGGAVAASVVSVPGASAVLRGGIVAYATDIKQTVLGVDATLLAAHGPVHPRVARQMAEGARRVLGRGDDAADVGIATTGIAGPVSPDGQPVGTVHLAVSTPLGSRVESLVLTGDRQEIRAEAAALALRLAFDAL</sequence>
<evidence type="ECO:0000259" key="1">
    <source>
        <dbReference type="Pfam" id="PF02464"/>
    </source>
</evidence>
<dbReference type="Pfam" id="PF02464">
    <property type="entry name" value="CinA"/>
    <property type="match status" value="1"/>
</dbReference>
<organism evidence="2 3">
    <name type="scientific">Candidatus Microbacterium phytovorans</name>
    <dbReference type="NCBI Taxonomy" id="3121374"/>
    <lineage>
        <taxon>Bacteria</taxon>
        <taxon>Bacillati</taxon>
        <taxon>Actinomycetota</taxon>
        <taxon>Actinomycetes</taxon>
        <taxon>Micrococcales</taxon>
        <taxon>Microbacteriaceae</taxon>
        <taxon>Microbacterium</taxon>
    </lineage>
</organism>
<dbReference type="Proteomes" id="UP001213972">
    <property type="component" value="Chromosome"/>
</dbReference>
<gene>
    <name evidence="2" type="ORF">P0Y48_02080</name>
</gene>
<evidence type="ECO:0000313" key="2">
    <source>
        <dbReference type="EMBL" id="WEK14022.1"/>
    </source>
</evidence>
<dbReference type="AlphaFoldDB" id="A0AAJ5W1H7"/>